<dbReference type="InterPro" id="IPR016166">
    <property type="entry name" value="FAD-bd_PCMH"/>
</dbReference>
<dbReference type="Proteomes" id="UP001206483">
    <property type="component" value="Unassembled WGS sequence"/>
</dbReference>
<sequence length="456" mass="48039">MSRQTVEELAGQVHGAVVAAGEPGYDEARKVYNAMIDRKPSVVVRCANAGDVLAVVGYARANGLDLAVRGGAHSAPGYGTCDDGVVADLSPMRGVRVDPVARTARVDGGATLADLNAATYPFGLAVTGGIISTTGVAGLTLGGGFGYLSRKLGLTCDNLVSADVVTADGRLLVVDESHEPDLFWALRGGSGNFGVVTSFEFRLSPVKDVYAGPILYELDDIGAVMRTYRDGIRSAPEELAVFPGFQIAPPLPFIPADRHGDTMGILVACWTGPPEEGPEAVRPFRDAAPVVAEAVGVMPYPALVSAFDALLPPGLFQYWKGLFSTELTDDAITAHLEHGPKVPTVHSTCHVYPLDGAVQRVAPDATAFAYRDSTFATVIVGAWPDPAGNEAGTAWVRDYYAALAPHSTAGGYVNFMGVDDQHRVADNYAGNYGRLVEAKRAYDPGNLFHVNHNIAP</sequence>
<dbReference type="InterPro" id="IPR036318">
    <property type="entry name" value="FAD-bd_PCMH-like_sf"/>
</dbReference>
<keyword evidence="4" id="KW-0274">FAD</keyword>
<organism evidence="7 8">
    <name type="scientific">Kitasatospora paracochleata</name>
    <dbReference type="NCBI Taxonomy" id="58354"/>
    <lineage>
        <taxon>Bacteria</taxon>
        <taxon>Bacillati</taxon>
        <taxon>Actinomycetota</taxon>
        <taxon>Actinomycetes</taxon>
        <taxon>Kitasatosporales</taxon>
        <taxon>Streptomycetaceae</taxon>
        <taxon>Kitasatospora</taxon>
    </lineage>
</organism>
<dbReference type="Pfam" id="PF08031">
    <property type="entry name" value="BBE"/>
    <property type="match status" value="1"/>
</dbReference>
<feature type="domain" description="FAD-binding PCMH-type" evidence="6">
    <location>
        <begin position="36"/>
        <end position="206"/>
    </location>
</feature>
<evidence type="ECO:0000256" key="2">
    <source>
        <dbReference type="ARBA" id="ARBA00005466"/>
    </source>
</evidence>
<evidence type="ECO:0000256" key="4">
    <source>
        <dbReference type="ARBA" id="ARBA00022827"/>
    </source>
</evidence>
<keyword evidence="5" id="KW-0560">Oxidoreductase</keyword>
<dbReference type="Gene3D" id="3.40.462.20">
    <property type="match status" value="1"/>
</dbReference>
<dbReference type="InterPro" id="IPR012951">
    <property type="entry name" value="BBE"/>
</dbReference>
<keyword evidence="8" id="KW-1185">Reference proteome</keyword>
<comment type="similarity">
    <text evidence="2">Belongs to the oxygen-dependent FAD-linked oxidoreductase family.</text>
</comment>
<evidence type="ECO:0000256" key="1">
    <source>
        <dbReference type="ARBA" id="ARBA00001974"/>
    </source>
</evidence>
<evidence type="ECO:0000259" key="6">
    <source>
        <dbReference type="PROSITE" id="PS51387"/>
    </source>
</evidence>
<dbReference type="RefSeq" id="WP_253793342.1">
    <property type="nucleotide sequence ID" value="NZ_BAAAUB010000033.1"/>
</dbReference>
<dbReference type="Gene3D" id="3.30.465.10">
    <property type="match status" value="1"/>
</dbReference>
<evidence type="ECO:0000256" key="3">
    <source>
        <dbReference type="ARBA" id="ARBA00022630"/>
    </source>
</evidence>
<dbReference type="Gene3D" id="3.30.43.10">
    <property type="entry name" value="Uridine Diphospho-n-acetylenolpyruvylglucosamine Reductase, domain 2"/>
    <property type="match status" value="1"/>
</dbReference>
<keyword evidence="3" id="KW-0285">Flavoprotein</keyword>
<dbReference type="InterPro" id="IPR006094">
    <property type="entry name" value="Oxid_FAD_bind_N"/>
</dbReference>
<dbReference type="SUPFAM" id="SSF56176">
    <property type="entry name" value="FAD-binding/transporter-associated domain-like"/>
    <property type="match status" value="1"/>
</dbReference>
<evidence type="ECO:0000313" key="7">
    <source>
        <dbReference type="EMBL" id="MCP2307379.1"/>
    </source>
</evidence>
<accession>A0ABT1IQU7</accession>
<dbReference type="EMBL" id="JAMZDX010000001">
    <property type="protein sequence ID" value="MCP2307379.1"/>
    <property type="molecule type" value="Genomic_DNA"/>
</dbReference>
<dbReference type="InterPro" id="IPR016167">
    <property type="entry name" value="FAD-bd_PCMH_sub1"/>
</dbReference>
<dbReference type="PANTHER" id="PTHR42973">
    <property type="entry name" value="BINDING OXIDOREDUCTASE, PUTATIVE (AFU_ORTHOLOGUE AFUA_1G17690)-RELATED"/>
    <property type="match status" value="1"/>
</dbReference>
<evidence type="ECO:0000313" key="8">
    <source>
        <dbReference type="Proteomes" id="UP001206483"/>
    </source>
</evidence>
<dbReference type="InterPro" id="IPR050416">
    <property type="entry name" value="FAD-linked_Oxidoreductase"/>
</dbReference>
<proteinExistence type="inferred from homology"/>
<protein>
    <recommendedName>
        <fullName evidence="6">FAD-binding PCMH-type domain-containing protein</fullName>
    </recommendedName>
</protein>
<reference evidence="7 8" key="1">
    <citation type="submission" date="2022-06" db="EMBL/GenBank/DDBJ databases">
        <title>Sequencing the genomes of 1000 actinobacteria strains.</title>
        <authorList>
            <person name="Klenk H.-P."/>
        </authorList>
    </citation>
    <scope>NUCLEOTIDE SEQUENCE [LARGE SCALE GENOMIC DNA]</scope>
    <source>
        <strain evidence="7 8">DSM 41656</strain>
    </source>
</reference>
<dbReference type="PROSITE" id="PS51387">
    <property type="entry name" value="FAD_PCMH"/>
    <property type="match status" value="1"/>
</dbReference>
<evidence type="ECO:0000256" key="5">
    <source>
        <dbReference type="ARBA" id="ARBA00023002"/>
    </source>
</evidence>
<dbReference type="PANTHER" id="PTHR42973:SF39">
    <property type="entry name" value="FAD-BINDING PCMH-TYPE DOMAIN-CONTAINING PROTEIN"/>
    <property type="match status" value="1"/>
</dbReference>
<comment type="cofactor">
    <cofactor evidence="1">
        <name>FAD</name>
        <dbReference type="ChEBI" id="CHEBI:57692"/>
    </cofactor>
</comment>
<gene>
    <name evidence="7" type="ORF">FHR36_000471</name>
</gene>
<dbReference type="Pfam" id="PF01565">
    <property type="entry name" value="FAD_binding_4"/>
    <property type="match status" value="1"/>
</dbReference>
<dbReference type="InterPro" id="IPR016169">
    <property type="entry name" value="FAD-bd_PCMH_sub2"/>
</dbReference>
<name>A0ABT1IQU7_9ACTN</name>
<comment type="caution">
    <text evidence="7">The sequence shown here is derived from an EMBL/GenBank/DDBJ whole genome shotgun (WGS) entry which is preliminary data.</text>
</comment>